<dbReference type="InterPro" id="IPR015943">
    <property type="entry name" value="WD40/YVTN_repeat-like_dom_sf"/>
</dbReference>
<feature type="domain" description="DUF7165" evidence="2">
    <location>
        <begin position="193"/>
        <end position="641"/>
    </location>
</feature>
<evidence type="ECO:0000313" key="3">
    <source>
        <dbReference type="EMBL" id="KAG5937093.1"/>
    </source>
</evidence>
<feature type="compositionally biased region" description="Low complexity" evidence="1">
    <location>
        <begin position="768"/>
        <end position="778"/>
    </location>
</feature>
<proteinExistence type="predicted"/>
<dbReference type="InterPro" id="IPR055589">
    <property type="entry name" value="DUF7165"/>
</dbReference>
<feature type="region of interest" description="Disordered" evidence="1">
    <location>
        <begin position="56"/>
        <end position="84"/>
    </location>
</feature>
<keyword evidence="4" id="KW-1185">Reference proteome</keyword>
<reference evidence="3 4" key="1">
    <citation type="journal article" date="2020" name="bioRxiv">
        <title>Whole genome comparisons of ergot fungi reveals the divergence and evolution of species within the genus Claviceps are the result of varying mechanisms driving genome evolution and host range expansion.</title>
        <authorList>
            <person name="Wyka S.A."/>
            <person name="Mondo S.J."/>
            <person name="Liu M."/>
            <person name="Dettman J."/>
            <person name="Nalam V."/>
            <person name="Broders K.D."/>
        </authorList>
    </citation>
    <scope>NUCLEOTIDE SEQUENCE [LARGE SCALE GENOMIC DNA]</scope>
    <source>
        <strain evidence="3 4">CCC 1485</strain>
    </source>
</reference>
<dbReference type="Proteomes" id="UP000706124">
    <property type="component" value="Unassembled WGS sequence"/>
</dbReference>
<feature type="region of interest" description="Disordered" evidence="1">
    <location>
        <begin position="707"/>
        <end position="739"/>
    </location>
</feature>
<feature type="compositionally biased region" description="Polar residues" evidence="1">
    <location>
        <begin position="1205"/>
        <end position="1217"/>
    </location>
</feature>
<feature type="region of interest" description="Disordered" evidence="1">
    <location>
        <begin position="1134"/>
        <end position="1153"/>
    </location>
</feature>
<dbReference type="Gene3D" id="2.130.10.10">
    <property type="entry name" value="YVTN repeat-like/Quinoprotein amine dehydrogenase"/>
    <property type="match status" value="1"/>
</dbReference>
<feature type="region of interest" description="Disordered" evidence="1">
    <location>
        <begin position="1201"/>
        <end position="1227"/>
    </location>
</feature>
<sequence length="1280" mass="138061">MRSRTLLVKYQLAAASGHVTGNLQGLPHRPPLAALVIRDPYQTHISAAKSYHNCARRHQSTTAASDSASTMGDSHETDVPQPRRPSIVKVPINMASDANRDLDAVHRLPDEIIEQILFAADPSVFASLVLLNSKWRSTSQRPHLYAHHLARCPRYATSPGTQIPPADDEHLPLLRRLFAQEVKRNLFEAYLRPRQILVKLVSNSISSSSCPGGEGMQFGSSPRGYYILAYNSSRIYVVDVRSHSLCVKRELKIQRRPVSACITDDSNILAVLSTELQVDVYDLQSSPPIRKQSLVLENSSLAIAISSCGTVLAAVYEGGIEVSSLAASALATEKRAVKCDAVDTLTFSQDGTQILGSTVHSTPPSTVVLTAPYYDPGSQIMDENLSAMWTTSILFPNTSHDCSHAILLPSSDRGEAEWVFTYDRSFETFRAVRLDDLRNGTTYFTGPVPNAASQTKLLPCTLPATTTQGDLVSAGFQGREIWIYGIPEDLDSIPEPPLAGRDPSINSVPSLGRQNSTHSIPSRHSSVRGNGVEGERVPQWQVLCDKLRNNLVAGFKITEIDGVSSVRWVGLLSNSSCKERLVITATGVTAGSRLVAGEEDMDFVDGGRIALLDFDYGLDNGGTTEITIEVGTDDAEPLTEERRDLETEVAIVRRRTVAQKRGGGVGRGVGGSGGRGSISCISTSLNASTSNQLLRNATTAAARAHLSSFPGDENGNDTPVPRIFGQQPVKHSDNPTRTQADDYGEFALIEEQEALDAPYAHSSPRSQTTLRRAATAAAVNRQLNPRTADGRPIEYRRADERPEHPHESDADNWVPPPPPYQKDDPGDMPVFLRGSSLGPISAPNVSLVEPGRSTVEFPGDEPTLTLESSEEADQLGSLYIQSQCITGDSVNASRLRHAADALDLIRTPSVHSVDIDDIYGVSPHPSPKFSASAIDSPATGFCSDMNASASLPLGPGRRVTGPGSRPAAPMLELDIPMSSWSTRVGSTSASAISMAEAGEGRLADGHIWPQQQPQGALASTAASTSRQLQFDSGYPHTAPPSFNPISNDLAAAALLPAPSSGQIASLNKRISQGNPRRLSGNILNTRLWMDPGQGASSVAAPYTQSSSHQNPLAARRLSDFALASDSDRPLIISTPTGVSGSNDDPPFETSVSQTKTPLLAPIPRRPRGNYSSSGGTAQRLENIYSSQPLYLPHVHSDTRPMWIRTPSNSSRRTTNGVNRRRSRAERSAAKNIKDMRLRGWNMKKKKKRANEEQAVGDGSGWVDDVLTPSQPKVSNKCLIM</sequence>
<accession>A0A9P7SHE0</accession>
<dbReference type="AlphaFoldDB" id="A0A9P7SHE0"/>
<comment type="caution">
    <text evidence="3">The sequence shown here is derived from an EMBL/GenBank/DDBJ whole genome shotgun (WGS) entry which is preliminary data.</text>
</comment>
<dbReference type="SUPFAM" id="SSF50978">
    <property type="entry name" value="WD40 repeat-like"/>
    <property type="match status" value="1"/>
</dbReference>
<dbReference type="Pfam" id="PF23749">
    <property type="entry name" value="DUF7165"/>
    <property type="match status" value="1"/>
</dbReference>
<feature type="region of interest" description="Disordered" evidence="1">
    <location>
        <begin position="755"/>
        <end position="824"/>
    </location>
</feature>
<protein>
    <recommendedName>
        <fullName evidence="2">DUF7165 domain-containing protein</fullName>
    </recommendedName>
</protein>
<feature type="region of interest" description="Disordered" evidence="1">
    <location>
        <begin position="493"/>
        <end position="531"/>
    </location>
</feature>
<name>A0A9P7SHE0_9HYPO</name>
<gene>
    <name evidence="3" type="ORF">E4U60_002131</name>
</gene>
<feature type="compositionally biased region" description="Basic and acidic residues" evidence="1">
    <location>
        <begin position="788"/>
        <end position="809"/>
    </location>
</feature>
<organism evidence="3 4">
    <name type="scientific">Claviceps pazoutovae</name>
    <dbReference type="NCBI Taxonomy" id="1649127"/>
    <lineage>
        <taxon>Eukaryota</taxon>
        <taxon>Fungi</taxon>
        <taxon>Dikarya</taxon>
        <taxon>Ascomycota</taxon>
        <taxon>Pezizomycotina</taxon>
        <taxon>Sordariomycetes</taxon>
        <taxon>Hypocreomycetidae</taxon>
        <taxon>Hypocreales</taxon>
        <taxon>Clavicipitaceae</taxon>
        <taxon>Claviceps</taxon>
    </lineage>
</organism>
<feature type="compositionally biased region" description="Polar residues" evidence="1">
    <location>
        <begin position="504"/>
        <end position="528"/>
    </location>
</feature>
<evidence type="ECO:0000259" key="2">
    <source>
        <dbReference type="Pfam" id="PF23749"/>
    </source>
</evidence>
<dbReference type="EMBL" id="SRPO01000195">
    <property type="protein sequence ID" value="KAG5937093.1"/>
    <property type="molecule type" value="Genomic_DNA"/>
</dbReference>
<evidence type="ECO:0000313" key="4">
    <source>
        <dbReference type="Proteomes" id="UP000706124"/>
    </source>
</evidence>
<dbReference type="InterPro" id="IPR036322">
    <property type="entry name" value="WD40_repeat_dom_sf"/>
</dbReference>
<dbReference type="OrthoDB" id="3925024at2759"/>
<feature type="compositionally biased region" description="Low complexity" evidence="1">
    <location>
        <begin position="60"/>
        <end position="70"/>
    </location>
</feature>
<evidence type="ECO:0000256" key="1">
    <source>
        <dbReference type="SAM" id="MobiDB-lite"/>
    </source>
</evidence>